<accession>A0A8H7W6S2</accession>
<sequence>MYRTQLPSFLVLFATFLTLVSAGWDISSSKDRKACQAKTVNPLDGCDTRRTLYVNAVSSSSKYKTVQSAVLALPNNTDTYIILIASGNYTEQVNVTRAGPTYLLGQTSHPTQQSQNTVRLIWSARAVTGLDNAFTSTLTIAPNLNASLTGSGTTGFAVPDDTPFGCTDFRTYNLDVINDFAPYSANPALALSISYANGGFYYTGFYSYQDTVYVGKLGNAYIAKSEIAGQTDFLYGFGTCWITHSSLALRSCGGGITAWKGTNTTFVNKYGVYIVDSSVHAANSSLSIAGKCPLGRPWNAQHRSIFARDYLDRSILSTGYIDWNPARYSNWTLQAEYKNYGPGFNVTGREIAQFDVQLTDKQWSVYSSPKKVFQTREGTFGNTDWIDFKV</sequence>
<protein>
    <recommendedName>
        <fullName evidence="3">pectinesterase</fullName>
        <ecNumber evidence="3">3.1.1.11</ecNumber>
    </recommendedName>
</protein>
<proteinExistence type="inferred from homology"/>
<dbReference type="InterPro" id="IPR000070">
    <property type="entry name" value="Pectinesterase_cat"/>
</dbReference>
<evidence type="ECO:0000256" key="2">
    <source>
        <dbReference type="ARBA" id="ARBA00008891"/>
    </source>
</evidence>
<gene>
    <name evidence="8" type="ORF">IFR04_012433</name>
</gene>
<keyword evidence="9" id="KW-1185">Reference proteome</keyword>
<dbReference type="GO" id="GO:0030599">
    <property type="term" value="F:pectinesterase activity"/>
    <property type="evidence" value="ECO:0007669"/>
    <property type="project" value="UniProtKB-EC"/>
</dbReference>
<dbReference type="EC" id="3.1.1.11" evidence="3"/>
<evidence type="ECO:0000313" key="9">
    <source>
        <dbReference type="Proteomes" id="UP000664132"/>
    </source>
</evidence>
<feature type="signal peptide" evidence="6">
    <location>
        <begin position="1"/>
        <end position="22"/>
    </location>
</feature>
<dbReference type="PANTHER" id="PTHR31321">
    <property type="entry name" value="ACYL-COA THIOESTER HYDROLASE YBHC-RELATED"/>
    <property type="match status" value="1"/>
</dbReference>
<evidence type="ECO:0000313" key="8">
    <source>
        <dbReference type="EMBL" id="KAG4414418.1"/>
    </source>
</evidence>
<keyword evidence="5" id="KW-0063">Aspartyl esterase</keyword>
<comment type="caution">
    <text evidence="8">The sequence shown here is derived from an EMBL/GenBank/DDBJ whole genome shotgun (WGS) entry which is preliminary data.</text>
</comment>
<evidence type="ECO:0000256" key="1">
    <source>
        <dbReference type="ARBA" id="ARBA00005184"/>
    </source>
</evidence>
<dbReference type="InterPro" id="IPR012334">
    <property type="entry name" value="Pectin_lyas_fold"/>
</dbReference>
<keyword evidence="4" id="KW-0378">Hydrolase</keyword>
<dbReference type="PANTHER" id="PTHR31321:SF137">
    <property type="entry name" value="PECTIN METHYL ESTERASE (EUROFUNG)"/>
    <property type="match status" value="1"/>
</dbReference>
<comment type="similarity">
    <text evidence="2">Belongs to the pectinesterase family.</text>
</comment>
<dbReference type="SUPFAM" id="SSF51126">
    <property type="entry name" value="Pectin lyase-like"/>
    <property type="match status" value="1"/>
</dbReference>
<feature type="chain" id="PRO_5034905800" description="pectinesterase" evidence="6">
    <location>
        <begin position="23"/>
        <end position="390"/>
    </location>
</feature>
<reference evidence="8" key="1">
    <citation type="submission" date="2021-02" db="EMBL/GenBank/DDBJ databases">
        <title>Genome sequence Cadophora malorum strain M34.</title>
        <authorList>
            <person name="Stefanovic E."/>
            <person name="Vu D."/>
            <person name="Scully C."/>
            <person name="Dijksterhuis J."/>
            <person name="Roader J."/>
            <person name="Houbraken J."/>
        </authorList>
    </citation>
    <scope>NUCLEOTIDE SEQUENCE</scope>
    <source>
        <strain evidence="8">M34</strain>
    </source>
</reference>
<keyword evidence="6" id="KW-0732">Signal</keyword>
<dbReference type="Pfam" id="PF01095">
    <property type="entry name" value="Pectinesterase"/>
    <property type="match status" value="1"/>
</dbReference>
<dbReference type="EMBL" id="JAFJYH010000265">
    <property type="protein sequence ID" value="KAG4414418.1"/>
    <property type="molecule type" value="Genomic_DNA"/>
</dbReference>
<name>A0A8H7W6S2_9HELO</name>
<evidence type="ECO:0000259" key="7">
    <source>
        <dbReference type="Pfam" id="PF01095"/>
    </source>
</evidence>
<organism evidence="8 9">
    <name type="scientific">Cadophora malorum</name>
    <dbReference type="NCBI Taxonomy" id="108018"/>
    <lineage>
        <taxon>Eukaryota</taxon>
        <taxon>Fungi</taxon>
        <taxon>Dikarya</taxon>
        <taxon>Ascomycota</taxon>
        <taxon>Pezizomycotina</taxon>
        <taxon>Leotiomycetes</taxon>
        <taxon>Helotiales</taxon>
        <taxon>Ploettnerulaceae</taxon>
        <taxon>Cadophora</taxon>
    </lineage>
</organism>
<dbReference type="UniPathway" id="UPA00545">
    <property type="reaction ID" value="UER00823"/>
</dbReference>
<evidence type="ECO:0000256" key="3">
    <source>
        <dbReference type="ARBA" id="ARBA00013229"/>
    </source>
</evidence>
<dbReference type="OrthoDB" id="3934656at2759"/>
<dbReference type="GO" id="GO:0045490">
    <property type="term" value="P:pectin catabolic process"/>
    <property type="evidence" value="ECO:0007669"/>
    <property type="project" value="UniProtKB-UniPathway"/>
</dbReference>
<comment type="pathway">
    <text evidence="1">Glycan metabolism; pectin degradation; 2-dehydro-3-deoxy-D-gluconate from pectin: step 1/5.</text>
</comment>
<dbReference type="GO" id="GO:0042545">
    <property type="term" value="P:cell wall modification"/>
    <property type="evidence" value="ECO:0007669"/>
    <property type="project" value="InterPro"/>
</dbReference>
<dbReference type="AlphaFoldDB" id="A0A8H7W6S2"/>
<evidence type="ECO:0000256" key="4">
    <source>
        <dbReference type="ARBA" id="ARBA00022801"/>
    </source>
</evidence>
<dbReference type="InterPro" id="IPR011050">
    <property type="entry name" value="Pectin_lyase_fold/virulence"/>
</dbReference>
<evidence type="ECO:0000256" key="5">
    <source>
        <dbReference type="ARBA" id="ARBA00023085"/>
    </source>
</evidence>
<dbReference type="Proteomes" id="UP000664132">
    <property type="component" value="Unassembled WGS sequence"/>
</dbReference>
<dbReference type="Gene3D" id="2.160.20.10">
    <property type="entry name" value="Single-stranded right-handed beta-helix, Pectin lyase-like"/>
    <property type="match status" value="1"/>
</dbReference>
<evidence type="ECO:0000256" key="6">
    <source>
        <dbReference type="SAM" id="SignalP"/>
    </source>
</evidence>
<feature type="domain" description="Pectinesterase catalytic" evidence="7">
    <location>
        <begin position="176"/>
        <end position="362"/>
    </location>
</feature>